<name>A0A402CEZ7_RHOWR</name>
<dbReference type="Pfam" id="PF07287">
    <property type="entry name" value="AtuA"/>
    <property type="match status" value="1"/>
</dbReference>
<dbReference type="OrthoDB" id="3959640at2"/>
<gene>
    <name evidence="2" type="ORF">Rhow_006121</name>
</gene>
<keyword evidence="3" id="KW-1185">Reference proteome</keyword>
<evidence type="ECO:0000313" key="2">
    <source>
        <dbReference type="EMBL" id="GCE42182.1"/>
    </source>
</evidence>
<protein>
    <recommendedName>
        <fullName evidence="1">Acyclic terpene utilisation N-terminal domain-containing protein</fullName>
    </recommendedName>
</protein>
<comment type="caution">
    <text evidence="2">The sequence shown here is derived from an EMBL/GenBank/DDBJ whole genome shotgun (WGS) entry which is preliminary data.</text>
</comment>
<reference evidence="2 3" key="1">
    <citation type="submission" date="2018-11" db="EMBL/GenBank/DDBJ databases">
        <title>Microbial catabolism of amino acid.</title>
        <authorList>
            <person name="Hibi M."/>
            <person name="Ogawa J."/>
        </authorList>
    </citation>
    <scope>NUCLEOTIDE SEQUENCE [LARGE SCALE GENOMIC DNA]</scope>
    <source>
        <strain evidence="2 3">C31-06</strain>
    </source>
</reference>
<accession>A0A402CEZ7</accession>
<dbReference type="RefSeq" id="WP_124394162.1">
    <property type="nucleotide sequence ID" value="NZ_BHYM01000050.1"/>
</dbReference>
<dbReference type="AlphaFoldDB" id="A0A402CEZ7"/>
<dbReference type="EMBL" id="BHYM01000050">
    <property type="protein sequence ID" value="GCE42182.1"/>
    <property type="molecule type" value="Genomic_DNA"/>
</dbReference>
<dbReference type="Proteomes" id="UP000287519">
    <property type="component" value="Unassembled WGS sequence"/>
</dbReference>
<evidence type="ECO:0000313" key="3">
    <source>
        <dbReference type="Proteomes" id="UP000287519"/>
    </source>
</evidence>
<sequence>MTTPTILAAGQGFYGDSPRPSRRALETSDVDFMAFDALAELTLAILAKDRSRNPELGYAKDLPGMFADLYPGAARRGATLLSNAGGLNPRAAAHAVANECAKRGHSDASVVAVSGDDVLECLGEWNANGIDLTDKDTGQAFDDMPTKPLFAHVYLGAEPIVEALTHKPTFVVTGRVTDTALFLAPLISTGAVDPNDPADLARGILAGHLLECAGQASGGNFSGDWWNVERLEDIGYPLAEVTADDLVITKPAGTGGRVSRDTLKEQLFYEIHDPTSYLTPDVTADFSRVQLTDIGPDRVRVSGVTGTAAPETLKLIAGIPDGYLASVSLPFAAPYALDKAQRAADIVRKQIAIDQLPVTDIHVEYVGVSSLMGGVATIPAERDVNEVVMRVAVRTDSETAARAFIKLLPPLAINSYPFVGGLRGGSFVSQVLREWTSLVPRELMADRIRIDAVTADE</sequence>
<evidence type="ECO:0000259" key="1">
    <source>
        <dbReference type="Pfam" id="PF07287"/>
    </source>
</evidence>
<organism evidence="2 3">
    <name type="scientific">Rhodococcus wratislaviensis</name>
    <name type="common">Tsukamurella wratislaviensis</name>
    <dbReference type="NCBI Taxonomy" id="44752"/>
    <lineage>
        <taxon>Bacteria</taxon>
        <taxon>Bacillati</taxon>
        <taxon>Actinomycetota</taxon>
        <taxon>Actinomycetes</taxon>
        <taxon>Mycobacteriales</taxon>
        <taxon>Nocardiaceae</taxon>
        <taxon>Rhodococcus</taxon>
    </lineage>
</organism>
<dbReference type="InterPro" id="IPR010839">
    <property type="entry name" value="AtuA_N"/>
</dbReference>
<feature type="domain" description="Acyclic terpene utilisation N-terminal" evidence="1">
    <location>
        <begin position="7"/>
        <end position="448"/>
    </location>
</feature>
<dbReference type="PANTHER" id="PTHR47708">
    <property type="match status" value="1"/>
</dbReference>
<proteinExistence type="predicted"/>
<dbReference type="PANTHER" id="PTHR47708:SF2">
    <property type="entry name" value="SI:CH73-132F6.5"/>
    <property type="match status" value="1"/>
</dbReference>